<dbReference type="Gene3D" id="1.10.238.160">
    <property type="match status" value="1"/>
</dbReference>
<evidence type="ECO:0000259" key="1">
    <source>
        <dbReference type="Pfam" id="PF12728"/>
    </source>
</evidence>
<protein>
    <submittedName>
        <fullName evidence="2">Predicted transcriptional regulator</fullName>
    </submittedName>
</protein>
<dbReference type="Pfam" id="PF12728">
    <property type="entry name" value="HTH_17"/>
    <property type="match status" value="1"/>
</dbReference>
<proteinExistence type="predicted"/>
<dbReference type="SUPFAM" id="SSF46955">
    <property type="entry name" value="Putative DNA-binding domain"/>
    <property type="match status" value="1"/>
</dbReference>
<dbReference type="Proteomes" id="UP000255129">
    <property type="component" value="Unassembled WGS sequence"/>
</dbReference>
<dbReference type="InterPro" id="IPR041657">
    <property type="entry name" value="HTH_17"/>
</dbReference>
<gene>
    <name evidence="2" type="ORF">NCTC12026_03846</name>
</gene>
<dbReference type="InterPro" id="IPR009061">
    <property type="entry name" value="DNA-bd_dom_put_sf"/>
</dbReference>
<dbReference type="OrthoDB" id="5298532at2"/>
<dbReference type="AlphaFoldDB" id="A0A379G8Z8"/>
<evidence type="ECO:0000313" key="2">
    <source>
        <dbReference type="EMBL" id="SUC37366.1"/>
    </source>
</evidence>
<accession>A0A379G8Z8</accession>
<name>A0A379G8Z8_9GAMM</name>
<evidence type="ECO:0000313" key="3">
    <source>
        <dbReference type="Proteomes" id="UP000255129"/>
    </source>
</evidence>
<sequence>MTGNTKPKQNERLLTYAEVCDVLQTSQATLRRYVRDGRFPPPIKPNPNGRSVRFRYSDIAAWLSDL</sequence>
<organism evidence="2 3">
    <name type="scientific">Providencia rustigianii</name>
    <dbReference type="NCBI Taxonomy" id="158850"/>
    <lineage>
        <taxon>Bacteria</taxon>
        <taxon>Pseudomonadati</taxon>
        <taxon>Pseudomonadota</taxon>
        <taxon>Gammaproteobacteria</taxon>
        <taxon>Enterobacterales</taxon>
        <taxon>Morganellaceae</taxon>
        <taxon>Providencia</taxon>
    </lineage>
</organism>
<dbReference type="RefSeq" id="WP_115164833.1">
    <property type="nucleotide sequence ID" value="NZ_UGUA01000002.1"/>
</dbReference>
<dbReference type="GO" id="GO:0003677">
    <property type="term" value="F:DNA binding"/>
    <property type="evidence" value="ECO:0007669"/>
    <property type="project" value="InterPro"/>
</dbReference>
<dbReference type="InterPro" id="IPR010093">
    <property type="entry name" value="SinI_DNA-bd"/>
</dbReference>
<dbReference type="NCBIfam" id="TIGR01764">
    <property type="entry name" value="excise"/>
    <property type="match status" value="1"/>
</dbReference>
<feature type="domain" description="Helix-turn-helix" evidence="1">
    <location>
        <begin position="13"/>
        <end position="64"/>
    </location>
</feature>
<reference evidence="2 3" key="1">
    <citation type="submission" date="2018-06" db="EMBL/GenBank/DDBJ databases">
        <authorList>
            <consortium name="Pathogen Informatics"/>
            <person name="Doyle S."/>
        </authorList>
    </citation>
    <scope>NUCLEOTIDE SEQUENCE [LARGE SCALE GENOMIC DNA]</scope>
    <source>
        <strain evidence="2 3">NCTC12026</strain>
    </source>
</reference>
<dbReference type="EMBL" id="UGUA01000002">
    <property type="protein sequence ID" value="SUC37366.1"/>
    <property type="molecule type" value="Genomic_DNA"/>
</dbReference>